<name>A0ABU9PEW6_9ENTR</name>
<dbReference type="Pfam" id="PF14337">
    <property type="entry name" value="Abi_alpha"/>
    <property type="match status" value="1"/>
</dbReference>
<sequence length="281" mass="30546">MSDDESKSSNVADIANAVAAVAKEVPVYQDALQPAAQEVGKALGTVAKLVNVALAPVSVLVWGYDQIREFTATKVAEKLKAIPTENIITPKPNIAVPAIEALRYTGHEPSLSEMYANLLATAMNKETANQAHPSFVEIIKQITPDEAKIVNLFIDPNRLYPLLHIRQEYKQGNAEGLQGGYDIIPIFTDLGEVAQCEVQSNVPAYIVNLCRLGLCEIPPMNKYTDADVYSKLKSSPILEALKSSTEQSGLVYVEKEMRLSITPFGHQFAQACTSVDSGRAN</sequence>
<keyword evidence="2" id="KW-1185">Reference proteome</keyword>
<comment type="caution">
    <text evidence="1">The sequence shown here is derived from an EMBL/GenBank/DDBJ whole genome shotgun (WGS) entry which is preliminary data.</text>
</comment>
<gene>
    <name evidence="1" type="ORF">AAGT82_06735</name>
</gene>
<dbReference type="Proteomes" id="UP001490940">
    <property type="component" value="Unassembled WGS sequence"/>
</dbReference>
<accession>A0ABU9PEW6</accession>
<organism evidence="1 2">
    <name type="scientific">Enterobacter quasihormaechei</name>
    <dbReference type="NCBI Taxonomy" id="2529382"/>
    <lineage>
        <taxon>Bacteria</taxon>
        <taxon>Pseudomonadati</taxon>
        <taxon>Pseudomonadota</taxon>
        <taxon>Gammaproteobacteria</taxon>
        <taxon>Enterobacterales</taxon>
        <taxon>Enterobacteriaceae</taxon>
        <taxon>Enterobacter</taxon>
    </lineage>
</organism>
<reference evidence="1 2" key="1">
    <citation type="submission" date="2024-04" db="EMBL/GenBank/DDBJ databases">
        <title>Draft genome sequence of a multidrug-resistant Enterobacter quasihormaechei Hakim RU_CBWE strain isolated from pond surface water at the University of Rajshahi in Bangladesh.</title>
        <authorList>
            <person name="Raihan J."/>
            <person name="Islam M.S."/>
            <person name="Khan M.U."/>
            <person name="Romance M."/>
            <person name="Haque M.H."/>
        </authorList>
    </citation>
    <scope>NUCLEOTIDE SEQUENCE [LARGE SCALE GENOMIC DNA]</scope>
    <source>
        <strain evidence="1 2">Hakim RU_CBWE</strain>
    </source>
</reference>
<dbReference type="EMBL" id="JBCGUG010000003">
    <property type="protein sequence ID" value="MEM0704127.1"/>
    <property type="molecule type" value="Genomic_DNA"/>
</dbReference>
<evidence type="ECO:0000313" key="1">
    <source>
        <dbReference type="EMBL" id="MEM0704127.1"/>
    </source>
</evidence>
<evidence type="ECO:0000313" key="2">
    <source>
        <dbReference type="Proteomes" id="UP001490940"/>
    </source>
</evidence>
<proteinExistence type="predicted"/>
<dbReference type="Gene3D" id="3.30.110.190">
    <property type="match status" value="1"/>
</dbReference>
<dbReference type="InterPro" id="IPR025506">
    <property type="entry name" value="Abi_alpha"/>
</dbReference>
<protein>
    <submittedName>
        <fullName evidence="1">DUF4393 domain-containing protein</fullName>
    </submittedName>
</protein>
<dbReference type="RefSeq" id="WP_203463728.1">
    <property type="nucleotide sequence ID" value="NZ_JBCGUG010000003.1"/>
</dbReference>